<dbReference type="AlphaFoldDB" id="A0A381N0V5"/>
<dbReference type="PANTHER" id="PTHR43418">
    <property type="entry name" value="MULTIFUNCTIONAL TRYPTOPHAN BIOSYNTHESIS PROTEIN-RELATED"/>
    <property type="match status" value="1"/>
</dbReference>
<dbReference type="PRINTS" id="PR00099">
    <property type="entry name" value="CPSGATASE"/>
</dbReference>
<gene>
    <name evidence="3" type="ORF">METZ01_LOCUS1104</name>
</gene>
<protein>
    <recommendedName>
        <fullName evidence="2">Glutamine amidotransferase domain-containing protein</fullName>
    </recommendedName>
</protein>
<dbReference type="PANTHER" id="PTHR43418:SF4">
    <property type="entry name" value="MULTIFUNCTIONAL TRYPTOPHAN BIOSYNTHESIS PROTEIN"/>
    <property type="match status" value="1"/>
</dbReference>
<accession>A0A381N0V5</accession>
<feature type="domain" description="Glutamine amidotransferase" evidence="2">
    <location>
        <begin position="1"/>
        <end position="158"/>
    </location>
</feature>
<sequence>VVRNDKFNLDEIYDWNPTHIVISPGPGRPEDAGLSINVIKRYGPTIPILGVCLGHQAITLAYGGSVIHSSEIVHGKTSNIQHNGSALFEGMNGSFIATRYHSLVSKRETLPKELKITAELDNGLIMGIEHESHPVYGVQFHPESIATENGLTIIHNFLKMK</sequence>
<evidence type="ECO:0000313" key="3">
    <source>
        <dbReference type="EMBL" id="SUZ48250.1"/>
    </source>
</evidence>
<dbReference type="GO" id="GO:0005829">
    <property type="term" value="C:cytosol"/>
    <property type="evidence" value="ECO:0007669"/>
    <property type="project" value="TreeGrafter"/>
</dbReference>
<dbReference type="InterPro" id="IPR029062">
    <property type="entry name" value="Class_I_gatase-like"/>
</dbReference>
<dbReference type="SUPFAM" id="SSF52317">
    <property type="entry name" value="Class I glutamine amidotransferase-like"/>
    <property type="match status" value="1"/>
</dbReference>
<dbReference type="NCBIfam" id="TIGR00566">
    <property type="entry name" value="trpG_papA"/>
    <property type="match status" value="1"/>
</dbReference>
<dbReference type="GO" id="GO:0000162">
    <property type="term" value="P:L-tryptophan biosynthetic process"/>
    <property type="evidence" value="ECO:0007669"/>
    <property type="project" value="TreeGrafter"/>
</dbReference>
<feature type="non-terminal residue" evidence="3">
    <location>
        <position position="1"/>
    </location>
</feature>
<proteinExistence type="predicted"/>
<dbReference type="EMBL" id="UINC01000059">
    <property type="protein sequence ID" value="SUZ48250.1"/>
    <property type="molecule type" value="Genomic_DNA"/>
</dbReference>
<dbReference type="PRINTS" id="PR00097">
    <property type="entry name" value="ANTSNTHASEII"/>
</dbReference>
<keyword evidence="1" id="KW-0315">Glutamine amidotransferase</keyword>
<dbReference type="Pfam" id="PF00117">
    <property type="entry name" value="GATase"/>
    <property type="match status" value="1"/>
</dbReference>
<dbReference type="InterPro" id="IPR006221">
    <property type="entry name" value="TrpG/PapA_dom"/>
</dbReference>
<dbReference type="GO" id="GO:0004049">
    <property type="term" value="F:anthranilate synthase activity"/>
    <property type="evidence" value="ECO:0007669"/>
    <property type="project" value="TreeGrafter"/>
</dbReference>
<reference evidence="3" key="1">
    <citation type="submission" date="2018-05" db="EMBL/GenBank/DDBJ databases">
        <authorList>
            <person name="Lanie J.A."/>
            <person name="Ng W.-L."/>
            <person name="Kazmierczak K.M."/>
            <person name="Andrzejewski T.M."/>
            <person name="Davidsen T.M."/>
            <person name="Wayne K.J."/>
            <person name="Tettelin H."/>
            <person name="Glass J.I."/>
            <person name="Rusch D."/>
            <person name="Podicherti R."/>
            <person name="Tsui H.-C.T."/>
            <person name="Winkler M.E."/>
        </authorList>
    </citation>
    <scope>NUCLEOTIDE SEQUENCE</scope>
</reference>
<evidence type="ECO:0000256" key="1">
    <source>
        <dbReference type="ARBA" id="ARBA00022962"/>
    </source>
</evidence>
<dbReference type="InterPro" id="IPR050472">
    <property type="entry name" value="Anth_synth/Amidotransfase"/>
</dbReference>
<dbReference type="PROSITE" id="PS51273">
    <property type="entry name" value="GATASE_TYPE_1"/>
    <property type="match status" value="1"/>
</dbReference>
<name>A0A381N0V5_9ZZZZ</name>
<dbReference type="FunFam" id="3.40.50.880:FF:000003">
    <property type="entry name" value="Anthranilate synthase component II"/>
    <property type="match status" value="1"/>
</dbReference>
<dbReference type="CDD" id="cd01743">
    <property type="entry name" value="GATase1_Anthranilate_Synthase"/>
    <property type="match status" value="1"/>
</dbReference>
<dbReference type="InterPro" id="IPR017926">
    <property type="entry name" value="GATASE"/>
</dbReference>
<evidence type="ECO:0000259" key="2">
    <source>
        <dbReference type="Pfam" id="PF00117"/>
    </source>
</evidence>
<dbReference type="PRINTS" id="PR00096">
    <property type="entry name" value="GATASE"/>
</dbReference>
<dbReference type="Gene3D" id="3.40.50.880">
    <property type="match status" value="1"/>
</dbReference>
<organism evidence="3">
    <name type="scientific">marine metagenome</name>
    <dbReference type="NCBI Taxonomy" id="408172"/>
    <lineage>
        <taxon>unclassified sequences</taxon>
        <taxon>metagenomes</taxon>
        <taxon>ecological metagenomes</taxon>
    </lineage>
</organism>